<dbReference type="EMBL" id="BAAAHE010000071">
    <property type="protein sequence ID" value="GAA0639508.1"/>
    <property type="molecule type" value="Genomic_DNA"/>
</dbReference>
<dbReference type="Proteomes" id="UP001500957">
    <property type="component" value="Unassembled WGS sequence"/>
</dbReference>
<dbReference type="Pfam" id="PF13701">
    <property type="entry name" value="DDE_Tnp_1_4"/>
    <property type="match status" value="1"/>
</dbReference>
<feature type="domain" description="Transposase DDE" evidence="1">
    <location>
        <begin position="11"/>
        <end position="454"/>
    </location>
</feature>
<dbReference type="InterPro" id="IPR047960">
    <property type="entry name" value="Transpos_IS1380"/>
</dbReference>
<gene>
    <name evidence="2" type="ORF">GCM10009547_49490</name>
</gene>
<evidence type="ECO:0000313" key="2">
    <source>
        <dbReference type="EMBL" id="GAA0639508.1"/>
    </source>
</evidence>
<keyword evidence="3" id="KW-1185">Reference proteome</keyword>
<dbReference type="InterPro" id="IPR025668">
    <property type="entry name" value="Tnp_DDE_dom"/>
</dbReference>
<name>A0ABN1HDG8_9ACTN</name>
<dbReference type="NCBIfam" id="NF033539">
    <property type="entry name" value="transpos_IS1380"/>
    <property type="match status" value="1"/>
</dbReference>
<sequence>MKRNRVRSVPRVEAGGESLISSAGGALLLQTAVVSGLAGGLSRGLAPWRADRAVHDPGKTVLDLAVAIALGGDCLSDLALVRAQPELFGPVASDPTVSRLIEALAADPETTETAIAAIRAARAQARQRVWSRVDPWAGQDCPVLDLDATLIDAHSEKEAAAPTFKRGFGFHPILAFADHGPAGTGEPLAALLRPGSANANNAADQIAVLDAALAQLPEPVRDRVLVRADSAGGVKDFLAHVHELGLEYSVGIGARQPVLDALAVLPRQAWRAALDADGCPRAGAQVAELTRWLPASFTGWPPGMRVIARREEPHVGAQLRVTDIDGWRITVFATNTRTGRLADLEVRHRLRARAEDRVRTLKDTGATNLPLQAFAKNQIWLELAQLAAELLVWTQLLAWPAHPARRWEPKRLRLRLLTVAARVITTSRRRILRLNSRWPWADLITGGHQRLAALT</sequence>
<comment type="caution">
    <text evidence="2">The sequence shown here is derived from an EMBL/GenBank/DDBJ whole genome shotgun (WGS) entry which is preliminary data.</text>
</comment>
<dbReference type="RefSeq" id="WP_344609931.1">
    <property type="nucleotide sequence ID" value="NZ_BAAAHE010000071.1"/>
</dbReference>
<proteinExistence type="predicted"/>
<organism evidence="2 3">
    <name type="scientific">Sporichthya brevicatena</name>
    <dbReference type="NCBI Taxonomy" id="171442"/>
    <lineage>
        <taxon>Bacteria</taxon>
        <taxon>Bacillati</taxon>
        <taxon>Actinomycetota</taxon>
        <taxon>Actinomycetes</taxon>
        <taxon>Sporichthyales</taxon>
        <taxon>Sporichthyaceae</taxon>
        <taxon>Sporichthya</taxon>
    </lineage>
</organism>
<reference evidence="2 3" key="1">
    <citation type="journal article" date="2019" name="Int. J. Syst. Evol. Microbiol.">
        <title>The Global Catalogue of Microorganisms (GCM) 10K type strain sequencing project: providing services to taxonomists for standard genome sequencing and annotation.</title>
        <authorList>
            <consortium name="The Broad Institute Genomics Platform"/>
            <consortium name="The Broad Institute Genome Sequencing Center for Infectious Disease"/>
            <person name="Wu L."/>
            <person name="Ma J."/>
        </authorList>
    </citation>
    <scope>NUCLEOTIDE SEQUENCE [LARGE SCALE GENOMIC DNA]</scope>
    <source>
        <strain evidence="2 3">JCM 10671</strain>
    </source>
</reference>
<accession>A0ABN1HDG8</accession>
<evidence type="ECO:0000259" key="1">
    <source>
        <dbReference type="Pfam" id="PF13701"/>
    </source>
</evidence>
<evidence type="ECO:0000313" key="3">
    <source>
        <dbReference type="Proteomes" id="UP001500957"/>
    </source>
</evidence>
<protein>
    <submittedName>
        <fullName evidence="2">IS1380 family transposase</fullName>
    </submittedName>
</protein>